<sequence length="136" mass="13616">MIYTIFLTLHIVVSLLLVVVILLQSSKGGGLAGSAFGGGAGGSSFLGARGTATFMSRATTILAIIFMLNSLSLSFIVSGSSSPVSVTQQAIQSEAQNLPRVAGDADLGMGEVPAQELPVAGESAGGDQSAGEGQEE</sequence>
<evidence type="ECO:0000256" key="2">
    <source>
        <dbReference type="ARBA" id="ARBA00008445"/>
    </source>
</evidence>
<keyword evidence="3 10" id="KW-0813">Transport</keyword>
<evidence type="ECO:0000256" key="10">
    <source>
        <dbReference type="RuleBase" id="RU365087"/>
    </source>
</evidence>
<reference evidence="12 13" key="1">
    <citation type="submission" date="2017-06" db="EMBL/GenBank/DDBJ databases">
        <title>Novel microbial phyla capable of carbon fixation and sulfur reduction in deep-sea sediments.</title>
        <authorList>
            <person name="Huang J."/>
            <person name="Baker B."/>
            <person name="Wang Y."/>
        </authorList>
    </citation>
    <scope>NUCLEOTIDE SEQUENCE [LARGE SCALE GENOMIC DNA]</scope>
    <source>
        <strain evidence="12">B3_LCP</strain>
    </source>
</reference>
<keyword evidence="8 10" id="KW-0811">Translocation</keyword>
<evidence type="ECO:0000313" key="13">
    <source>
        <dbReference type="Proteomes" id="UP000319619"/>
    </source>
</evidence>
<dbReference type="PANTHER" id="PTHR34182">
    <property type="entry name" value="PROTEIN-EXPORT MEMBRANE PROTEIN SECG"/>
    <property type="match status" value="1"/>
</dbReference>
<dbReference type="InterPro" id="IPR004692">
    <property type="entry name" value="SecG"/>
</dbReference>
<evidence type="ECO:0000256" key="5">
    <source>
        <dbReference type="ARBA" id="ARBA00022692"/>
    </source>
</evidence>
<accession>A0A532V3Z5</accession>
<evidence type="ECO:0000256" key="4">
    <source>
        <dbReference type="ARBA" id="ARBA00022475"/>
    </source>
</evidence>
<dbReference type="GO" id="GO:0065002">
    <property type="term" value="P:intracellular protein transmembrane transport"/>
    <property type="evidence" value="ECO:0007669"/>
    <property type="project" value="TreeGrafter"/>
</dbReference>
<dbReference type="GO" id="GO:0015450">
    <property type="term" value="F:protein-transporting ATPase activity"/>
    <property type="evidence" value="ECO:0007669"/>
    <property type="project" value="UniProtKB-UniRule"/>
</dbReference>
<keyword evidence="9 10" id="KW-0472">Membrane</keyword>
<dbReference type="GO" id="GO:0009306">
    <property type="term" value="P:protein secretion"/>
    <property type="evidence" value="ECO:0007669"/>
    <property type="project" value="UniProtKB-UniRule"/>
</dbReference>
<organism evidence="12 13">
    <name type="scientific">candidate division LCP-89 bacterium B3_LCP</name>
    <dbReference type="NCBI Taxonomy" id="2012998"/>
    <lineage>
        <taxon>Bacteria</taxon>
        <taxon>Pseudomonadati</taxon>
        <taxon>Bacteria division LCP-89</taxon>
    </lineage>
</organism>
<evidence type="ECO:0000256" key="11">
    <source>
        <dbReference type="SAM" id="MobiDB-lite"/>
    </source>
</evidence>
<evidence type="ECO:0000313" key="12">
    <source>
        <dbReference type="EMBL" id="TKJ41879.1"/>
    </source>
</evidence>
<dbReference type="Pfam" id="PF03840">
    <property type="entry name" value="SecG"/>
    <property type="match status" value="1"/>
</dbReference>
<name>A0A532V3Z5_UNCL8</name>
<dbReference type="Proteomes" id="UP000319619">
    <property type="component" value="Unassembled WGS sequence"/>
</dbReference>
<feature type="transmembrane region" description="Helical" evidence="10">
    <location>
        <begin position="5"/>
        <end position="23"/>
    </location>
</feature>
<comment type="function">
    <text evidence="10">Involved in protein export. Participates in an early event of protein translocation.</text>
</comment>
<evidence type="ECO:0000256" key="8">
    <source>
        <dbReference type="ARBA" id="ARBA00023010"/>
    </source>
</evidence>
<keyword evidence="5 10" id="KW-0812">Transmembrane</keyword>
<feature type="region of interest" description="Disordered" evidence="11">
    <location>
        <begin position="112"/>
        <end position="136"/>
    </location>
</feature>
<comment type="subcellular location">
    <subcellularLocation>
        <location evidence="1 10">Cell membrane</location>
        <topology evidence="1 10">Multi-pass membrane protein</topology>
    </subcellularLocation>
</comment>
<dbReference type="PRINTS" id="PR01651">
    <property type="entry name" value="SECGEXPORT"/>
</dbReference>
<proteinExistence type="inferred from homology"/>
<dbReference type="AlphaFoldDB" id="A0A532V3Z5"/>
<dbReference type="NCBIfam" id="TIGR00810">
    <property type="entry name" value="secG"/>
    <property type="match status" value="1"/>
</dbReference>
<dbReference type="GO" id="GO:0005886">
    <property type="term" value="C:plasma membrane"/>
    <property type="evidence" value="ECO:0007669"/>
    <property type="project" value="UniProtKB-SubCell"/>
</dbReference>
<comment type="caution">
    <text evidence="12">The sequence shown here is derived from an EMBL/GenBank/DDBJ whole genome shotgun (WGS) entry which is preliminary data.</text>
</comment>
<keyword evidence="7 10" id="KW-1133">Transmembrane helix</keyword>
<feature type="transmembrane region" description="Helical" evidence="10">
    <location>
        <begin position="60"/>
        <end position="79"/>
    </location>
</feature>
<keyword evidence="6 10" id="KW-0653">Protein transport</keyword>
<evidence type="ECO:0000256" key="3">
    <source>
        <dbReference type="ARBA" id="ARBA00022448"/>
    </source>
</evidence>
<dbReference type="EMBL" id="NJBN01000002">
    <property type="protein sequence ID" value="TKJ41879.1"/>
    <property type="molecule type" value="Genomic_DNA"/>
</dbReference>
<protein>
    <recommendedName>
        <fullName evidence="10">Protein-export membrane protein SecG</fullName>
    </recommendedName>
</protein>
<evidence type="ECO:0000256" key="1">
    <source>
        <dbReference type="ARBA" id="ARBA00004651"/>
    </source>
</evidence>
<comment type="similarity">
    <text evidence="2 10">Belongs to the SecG family.</text>
</comment>
<gene>
    <name evidence="12" type="primary">secG</name>
    <name evidence="12" type="ORF">CEE37_04740</name>
</gene>
<keyword evidence="4 10" id="KW-1003">Cell membrane</keyword>
<evidence type="ECO:0000256" key="9">
    <source>
        <dbReference type="ARBA" id="ARBA00023136"/>
    </source>
</evidence>
<evidence type="ECO:0000256" key="7">
    <source>
        <dbReference type="ARBA" id="ARBA00022989"/>
    </source>
</evidence>
<dbReference type="PANTHER" id="PTHR34182:SF1">
    <property type="entry name" value="PROTEIN-EXPORT MEMBRANE PROTEIN SECG"/>
    <property type="match status" value="1"/>
</dbReference>
<dbReference type="GO" id="GO:0043952">
    <property type="term" value="P:protein transport by the Sec complex"/>
    <property type="evidence" value="ECO:0007669"/>
    <property type="project" value="TreeGrafter"/>
</dbReference>
<evidence type="ECO:0000256" key="6">
    <source>
        <dbReference type="ARBA" id="ARBA00022927"/>
    </source>
</evidence>